<feature type="domain" description="ABC3 transporter permease C-terminal" evidence="7">
    <location>
        <begin position="668"/>
        <end position="781"/>
    </location>
</feature>
<keyword evidence="4 6" id="KW-1133">Transmembrane helix</keyword>
<feature type="transmembrane region" description="Helical" evidence="6">
    <location>
        <begin position="709"/>
        <end position="733"/>
    </location>
</feature>
<accession>A0A3P1CXE3</accession>
<dbReference type="InterPro" id="IPR050250">
    <property type="entry name" value="Macrolide_Exporter_MacB"/>
</dbReference>
<feature type="transmembrane region" description="Helical" evidence="6">
    <location>
        <begin position="422"/>
        <end position="442"/>
    </location>
</feature>
<dbReference type="GO" id="GO:0022857">
    <property type="term" value="F:transmembrane transporter activity"/>
    <property type="evidence" value="ECO:0007669"/>
    <property type="project" value="TreeGrafter"/>
</dbReference>
<keyword evidence="2" id="KW-1003">Cell membrane</keyword>
<keyword evidence="5 6" id="KW-0472">Membrane</keyword>
<dbReference type="EMBL" id="RQJP01000001">
    <property type="protein sequence ID" value="RRB17953.1"/>
    <property type="molecule type" value="Genomic_DNA"/>
</dbReference>
<name>A0A3P1CXE3_9BACT</name>
<comment type="subcellular location">
    <subcellularLocation>
        <location evidence="1">Cell membrane</location>
        <topology evidence="1">Multi-pass membrane protein</topology>
    </subcellularLocation>
</comment>
<evidence type="ECO:0000313" key="9">
    <source>
        <dbReference type="EMBL" id="RRB17953.1"/>
    </source>
</evidence>
<feature type="transmembrane region" description="Helical" evidence="6">
    <location>
        <begin position="331"/>
        <end position="354"/>
    </location>
</feature>
<feature type="domain" description="ABC3 transporter permease C-terminal" evidence="7">
    <location>
        <begin position="286"/>
        <end position="399"/>
    </location>
</feature>
<dbReference type="PANTHER" id="PTHR30572">
    <property type="entry name" value="MEMBRANE COMPONENT OF TRANSPORTER-RELATED"/>
    <property type="match status" value="1"/>
</dbReference>
<evidence type="ECO:0000256" key="5">
    <source>
        <dbReference type="ARBA" id="ARBA00023136"/>
    </source>
</evidence>
<feature type="domain" description="MacB-like periplasmic core" evidence="8">
    <location>
        <begin position="20"/>
        <end position="239"/>
    </location>
</feature>
<evidence type="ECO:0000313" key="10">
    <source>
        <dbReference type="Proteomes" id="UP000274271"/>
    </source>
</evidence>
<keyword evidence="10" id="KW-1185">Reference proteome</keyword>
<evidence type="ECO:0000256" key="6">
    <source>
        <dbReference type="SAM" id="Phobius"/>
    </source>
</evidence>
<evidence type="ECO:0000256" key="1">
    <source>
        <dbReference type="ARBA" id="ARBA00004651"/>
    </source>
</evidence>
<protein>
    <submittedName>
        <fullName evidence="9">FtsX-like permease family protein</fullName>
    </submittedName>
</protein>
<feature type="transmembrane region" description="Helical" evidence="6">
    <location>
        <begin position="21"/>
        <end position="43"/>
    </location>
</feature>
<evidence type="ECO:0000256" key="4">
    <source>
        <dbReference type="ARBA" id="ARBA00022989"/>
    </source>
</evidence>
<dbReference type="InterPro" id="IPR003838">
    <property type="entry name" value="ABC3_permease_C"/>
</dbReference>
<dbReference type="AlphaFoldDB" id="A0A3P1CXE3"/>
<evidence type="ECO:0000256" key="3">
    <source>
        <dbReference type="ARBA" id="ARBA00022692"/>
    </source>
</evidence>
<dbReference type="OrthoDB" id="5933722at2"/>
<evidence type="ECO:0000259" key="7">
    <source>
        <dbReference type="Pfam" id="PF02687"/>
    </source>
</evidence>
<dbReference type="PANTHER" id="PTHR30572:SF18">
    <property type="entry name" value="ABC-TYPE MACROLIDE FAMILY EXPORT SYSTEM PERMEASE COMPONENT 2"/>
    <property type="match status" value="1"/>
</dbReference>
<dbReference type="RefSeq" id="WP_124905064.1">
    <property type="nucleotide sequence ID" value="NZ_RQJP01000001.1"/>
</dbReference>
<evidence type="ECO:0000259" key="8">
    <source>
        <dbReference type="Pfam" id="PF12704"/>
    </source>
</evidence>
<feature type="transmembrane region" description="Helical" evidence="6">
    <location>
        <begin position="745"/>
        <end position="769"/>
    </location>
</feature>
<keyword evidence="3 6" id="KW-0812">Transmembrane</keyword>
<proteinExistence type="predicted"/>
<dbReference type="Proteomes" id="UP000274271">
    <property type="component" value="Unassembled WGS sequence"/>
</dbReference>
<dbReference type="GO" id="GO:0005886">
    <property type="term" value="C:plasma membrane"/>
    <property type="evidence" value="ECO:0007669"/>
    <property type="project" value="UniProtKB-SubCell"/>
</dbReference>
<reference evidence="9 10" key="1">
    <citation type="submission" date="2018-11" db="EMBL/GenBank/DDBJ databases">
        <authorList>
            <person name="Zhou Z."/>
            <person name="Wang G."/>
        </authorList>
    </citation>
    <scope>NUCLEOTIDE SEQUENCE [LARGE SCALE GENOMIC DNA]</scope>
    <source>
        <strain evidence="9 10">KCTC42998</strain>
    </source>
</reference>
<feature type="transmembrane region" description="Helical" evidence="6">
    <location>
        <begin position="374"/>
        <end position="401"/>
    </location>
</feature>
<comment type="caution">
    <text evidence="9">The sequence shown here is derived from an EMBL/GenBank/DDBJ whole genome shotgun (WGS) entry which is preliminary data.</text>
</comment>
<organism evidence="9 10">
    <name type="scientific">Larkinella knui</name>
    <dbReference type="NCBI Taxonomy" id="2025310"/>
    <lineage>
        <taxon>Bacteria</taxon>
        <taxon>Pseudomonadati</taxon>
        <taxon>Bacteroidota</taxon>
        <taxon>Cytophagia</taxon>
        <taxon>Cytophagales</taxon>
        <taxon>Spirosomataceae</taxon>
        <taxon>Larkinella</taxon>
    </lineage>
</organism>
<dbReference type="Pfam" id="PF02687">
    <property type="entry name" value="FtsX"/>
    <property type="match status" value="2"/>
</dbReference>
<dbReference type="InterPro" id="IPR025857">
    <property type="entry name" value="MacB_PCD"/>
</dbReference>
<evidence type="ECO:0000256" key="2">
    <source>
        <dbReference type="ARBA" id="ARBA00022475"/>
    </source>
</evidence>
<sequence>MLLNYLKIAWRNLFQNKTLSFVNILGLSLGMAFAILIGLWIQYERSYDTFHTNRDRIAMVQRHQVINNQKVTANGVMLPLYDELRLKYPQIKRASRLIGLESNLVTGNNKFTKKGEYVDPDFLRMLTFPLVKGDPETALNDPNSVVLTASLAKALFGTHDPIGKIVKLDQQYTVKVSAVMQDIPKNSSFSFDYLAPFEFLVQNNSYVKDNRTNWGNSFLQTMVELQAGVSMDAFSKEIGPLLSKKETKIKPQVLFLHPLAKWRLFDDFKNWTNTGGRIEYIRLFGIIGGFILLIACINFMNLSTARSEKRAKEVGIRKAIGSQRNQLVGQFLTESLFTAFLAFFLSLFVIQVLLPYIKDLGFENIRFDLSNTALLASVFAVCVITGLISGSYPALYLSSFLPAKVLKGIRRQGSNAVNFRKVLVVFQFTISIVLIISSIIVFQQINHAKNRSLGYKADNLITLAASGELSKNYNALKRDLLNTGQIEAVAKVSSPMTTVNNDWNGFSWEGKKPNENPMLDLILTEWDYEKAAGLKFIAGRPFSKAYKTDSNAVILNESALRLIGYKDPIGKTIKDGDRVLTIVGIIENVVMRDPFKPVPPGVILFTADYFSVILVRLKTGANLTQSLAAIQPIVEKYDPASPFDYRFVDDEFEKKFTTENQVAKLAGIFAGLAILISCLGLFGLTMFMAERRSKEISIRKVLGASVTNLWVLLSGEFIGLVVIACLIASPLAWWSMTHWLEKYEYRIAIGWLVFVLAGSAAILVALLTVSTQAIKVAIANPVHRLRTE</sequence>
<gene>
    <name evidence="9" type="ORF">EHT87_06675</name>
</gene>
<dbReference type="Pfam" id="PF12704">
    <property type="entry name" value="MacB_PCD"/>
    <property type="match status" value="2"/>
</dbReference>
<feature type="domain" description="MacB-like periplasmic core" evidence="8">
    <location>
        <begin position="429"/>
        <end position="632"/>
    </location>
</feature>
<feature type="transmembrane region" description="Helical" evidence="6">
    <location>
        <begin position="665"/>
        <end position="688"/>
    </location>
</feature>
<feature type="transmembrane region" description="Helical" evidence="6">
    <location>
        <begin position="280"/>
        <end position="302"/>
    </location>
</feature>